<dbReference type="InterPro" id="IPR029058">
    <property type="entry name" value="AB_hydrolase_fold"/>
</dbReference>
<dbReference type="Proteomes" id="UP000293162">
    <property type="component" value="Unassembled WGS sequence"/>
</dbReference>
<organism evidence="1 2">
    <name type="scientific">Emticicia agri</name>
    <dbReference type="NCBI Taxonomy" id="2492393"/>
    <lineage>
        <taxon>Bacteria</taxon>
        <taxon>Pseudomonadati</taxon>
        <taxon>Bacteroidota</taxon>
        <taxon>Cytophagia</taxon>
        <taxon>Cytophagales</taxon>
        <taxon>Leadbetterellaceae</taxon>
        <taxon>Emticicia</taxon>
    </lineage>
</organism>
<dbReference type="OrthoDB" id="9775130at2"/>
<proteinExistence type="predicted"/>
<evidence type="ECO:0000313" key="1">
    <source>
        <dbReference type="EMBL" id="RYU94782.1"/>
    </source>
</evidence>
<dbReference type="Pfam" id="PF00756">
    <property type="entry name" value="Esterase"/>
    <property type="match status" value="1"/>
</dbReference>
<evidence type="ECO:0000313" key="2">
    <source>
        <dbReference type="Proteomes" id="UP000293162"/>
    </source>
</evidence>
<sequence length="239" mass="27902">MDEKHIKFFSHFLGRDIDILISGHWGYPILMFPTSMGNYLQNRDFGLNNSVANLVNDGKVKLYNVDSIDFQSFYGQGLSPNVKIFNYNLYTRFIREELVPSIQRECSVHRIAVAGCSFGGYHCTNFALKYPDVVDYCFSLSGAFDIKSFMKGYFDDNVYFNNPIDYMQNQDGWKYNHMKIVLGTSDWDICKDDNINMSRILAARGIDHWYDEKKWASHDWPLWRMMFPEYVGKMVAGQL</sequence>
<dbReference type="Gene3D" id="3.40.50.1820">
    <property type="entry name" value="alpha/beta hydrolase"/>
    <property type="match status" value="1"/>
</dbReference>
<reference evidence="1 2" key="1">
    <citation type="submission" date="2019-02" db="EMBL/GenBank/DDBJ databases">
        <title>Bacterial novel species Emticicia sp. 17J42-9 isolated from soil.</title>
        <authorList>
            <person name="Jung H.-Y."/>
        </authorList>
    </citation>
    <scope>NUCLEOTIDE SEQUENCE [LARGE SCALE GENOMIC DNA]</scope>
    <source>
        <strain evidence="1 2">17J42-9</strain>
    </source>
</reference>
<keyword evidence="2" id="KW-1185">Reference proteome</keyword>
<dbReference type="InterPro" id="IPR050583">
    <property type="entry name" value="Mycobacterial_A85_antigen"/>
</dbReference>
<dbReference type="AlphaFoldDB" id="A0A4Q5LYC7"/>
<dbReference type="RefSeq" id="WP_130021900.1">
    <property type="nucleotide sequence ID" value="NZ_SEWF01000021.1"/>
</dbReference>
<dbReference type="InterPro" id="IPR000801">
    <property type="entry name" value="Esterase-like"/>
</dbReference>
<accession>A0A4Q5LYC7</accession>
<gene>
    <name evidence="1" type="ORF">EWM59_14830</name>
</gene>
<name>A0A4Q5LYC7_9BACT</name>
<dbReference type="PANTHER" id="PTHR48098">
    <property type="entry name" value="ENTEROCHELIN ESTERASE-RELATED"/>
    <property type="match status" value="1"/>
</dbReference>
<dbReference type="PANTHER" id="PTHR48098:SF3">
    <property type="entry name" value="IRON(III) ENTEROBACTIN ESTERASE"/>
    <property type="match status" value="1"/>
</dbReference>
<comment type="caution">
    <text evidence="1">The sequence shown here is derived from an EMBL/GenBank/DDBJ whole genome shotgun (WGS) entry which is preliminary data.</text>
</comment>
<protein>
    <submittedName>
        <fullName evidence="1">Esterase</fullName>
    </submittedName>
</protein>
<dbReference type="EMBL" id="SEWF01000021">
    <property type="protein sequence ID" value="RYU94782.1"/>
    <property type="molecule type" value="Genomic_DNA"/>
</dbReference>
<dbReference type="SUPFAM" id="SSF53474">
    <property type="entry name" value="alpha/beta-Hydrolases"/>
    <property type="match status" value="1"/>
</dbReference>